<evidence type="ECO:0000256" key="4">
    <source>
        <dbReference type="ARBA" id="ARBA00022525"/>
    </source>
</evidence>
<name>A0A9C6TA76_DROAB</name>
<evidence type="ECO:0000256" key="1">
    <source>
        <dbReference type="ARBA" id="ARBA00004613"/>
    </source>
</evidence>
<dbReference type="SUPFAM" id="SSF53474">
    <property type="entry name" value="alpha/beta-Hydrolases"/>
    <property type="match status" value="2"/>
</dbReference>
<evidence type="ECO:0000256" key="6">
    <source>
        <dbReference type="ARBA" id="ARBA00023157"/>
    </source>
</evidence>
<feature type="domain" description="Carboxylesterase type B" evidence="9">
    <location>
        <begin position="665"/>
        <end position="1187"/>
    </location>
</feature>
<dbReference type="Gene3D" id="3.40.50.1820">
    <property type="entry name" value="alpha/beta hydrolase"/>
    <property type="match status" value="2"/>
</dbReference>
<dbReference type="Proteomes" id="UP000515160">
    <property type="component" value="Chromosome 2R"/>
</dbReference>
<sequence>MSSMAAFDQIKIGLKMVDFKVQQRRYRTSEKTVVSTTYGPIKGVKRKSIYGQSYFSFEKIPFAKPPIGELRYKAPQPPEIWTEVKSCTSQGPKPLQKHFVFEMTDGSEDCLYLNVYTKNLYPTKPMPVMVWIYGGGFQFGEASRECYSPDYLLREDVVVISINYRLGPLGFLCLEDREFDVPGNAGLKDQVLALRWVKANCSRFGGDSSNITIFGDSAGSASVHYMMITEQTRGLFHKAICMSGNTLSPWAVTPQRNWPYRLAVQAGYTGDNVEREVWEFLKNAKGSDIIKANGELCIDEEKKERIGFSFGPVIEPYETSHCVVPTKPIVMMRTAWSNSIPLILGGVSNEGLLLYSETKSNPKCLNELDDCRFVVPIELGMDRESALCKEYGEQLRQCYYGDKTPSLDTLHEYLQMVSHEYFWFPIYRTVLSRMEHAPGAPTYLYRFDFDSKHFNHLRILSCGKKVRGTCHGDDLSYLFYNSLARKLKNHTREYKCIERLVGLWTHFATFGNPNFDPDQSELWQPVSGAALEKHQLKCLNISDDLKIIDVPDLRKLMVWESFFRRDELLVSKIMLKSTIDTFQWNTEYISNKKKETEQKLSFIIGYFANVISTIIIMTARKIVFVLTKLNLIKRRAPGVFTNYDYLQQVLSYKFEQRRLTTTLYSVVKTKLGSIRGVKRNTIWGGSYLSFEKIPFAKPPVGELRFRAPEPVEPWDHELDCTSSCEKPMQTHMFFSKFAGTEDCLYLNVYARDLQPEKLRPVMVWIYGGGFQVGEATRDMYSPDFFMSKDVVLVTINYRLGALGFLSLDDPEVNVPGNAGLKDQLLGLRWVQQNIEAFGGDPNNVTLFGESAGGASTHLLSLSPQSEGLIHKAIAMSGSALCPWALPPRNNWALRLAEKMGYTGSPKDKDIYKFLRDAKGGDIVKATALVLNKDEKHKRILFAFGPVVEPYKTEHTLIDSQPFELMQQTWSNRVPMIIGGTSFEGLLFYPEVMRRPATLDEVGNCIDVLPLDLGGSLDPKLRENYALQLKRAYFGDEPCNKENMMKFLDLESYREFWHPVYRTALSRLRHARAPTYVYRFDFDSKLCNAIRIVLCGKDMRGACHGDDMCYLFNSMLLHQSEVGSPEYKIIKTMIDVWTSFAANSDPNCESIKELKFAPLGDETDIQCLNISEPIEVKTLPEQEKLQLWNSFYSRNKL</sequence>
<evidence type="ECO:0000256" key="3">
    <source>
        <dbReference type="ARBA" id="ARBA00022487"/>
    </source>
</evidence>
<keyword evidence="7" id="KW-0325">Glycoprotein</keyword>
<keyword evidence="4" id="KW-0964">Secreted</keyword>
<comment type="subcellular location">
    <subcellularLocation>
        <location evidence="1">Secreted</location>
    </subcellularLocation>
</comment>
<comment type="similarity">
    <text evidence="2">Belongs to the type-B carboxylesterase/lipase family.</text>
</comment>
<dbReference type="Pfam" id="PF00135">
    <property type="entry name" value="COesterase"/>
    <property type="match status" value="2"/>
</dbReference>
<evidence type="ECO:0000256" key="7">
    <source>
        <dbReference type="ARBA" id="ARBA00023180"/>
    </source>
</evidence>
<evidence type="ECO:0000256" key="8">
    <source>
        <dbReference type="ARBA" id="ARBA00039155"/>
    </source>
</evidence>
<gene>
    <name evidence="11" type="primary">LOC117576455</name>
</gene>
<evidence type="ECO:0000259" key="9">
    <source>
        <dbReference type="Pfam" id="PF00135"/>
    </source>
</evidence>
<keyword evidence="5" id="KW-0378">Hydrolase</keyword>
<dbReference type="PANTHER" id="PTHR43142:SF1">
    <property type="entry name" value="CARBOXYLIC ESTER HYDROLASE"/>
    <property type="match status" value="1"/>
</dbReference>
<feature type="domain" description="Carboxylesterase type B" evidence="9">
    <location>
        <begin position="31"/>
        <end position="544"/>
    </location>
</feature>
<dbReference type="AlphaFoldDB" id="A0A9C6TA76"/>
<dbReference type="GO" id="GO:0106435">
    <property type="term" value="F:carboxylesterase activity"/>
    <property type="evidence" value="ECO:0007669"/>
    <property type="project" value="UniProtKB-EC"/>
</dbReference>
<evidence type="ECO:0000256" key="5">
    <source>
        <dbReference type="ARBA" id="ARBA00022801"/>
    </source>
</evidence>
<dbReference type="GO" id="GO:0005576">
    <property type="term" value="C:extracellular region"/>
    <property type="evidence" value="ECO:0007669"/>
    <property type="project" value="UniProtKB-SubCell"/>
</dbReference>
<keyword evidence="10" id="KW-1185">Reference proteome</keyword>
<dbReference type="FunFam" id="3.40.50.1820:FF:000092">
    <property type="entry name" value="Carboxylic ester hydrolase"/>
    <property type="match status" value="2"/>
</dbReference>
<organism evidence="10 11">
    <name type="scientific">Drosophila albomicans</name>
    <name type="common">Fruit fly</name>
    <dbReference type="NCBI Taxonomy" id="7291"/>
    <lineage>
        <taxon>Eukaryota</taxon>
        <taxon>Metazoa</taxon>
        <taxon>Ecdysozoa</taxon>
        <taxon>Arthropoda</taxon>
        <taxon>Hexapoda</taxon>
        <taxon>Insecta</taxon>
        <taxon>Pterygota</taxon>
        <taxon>Neoptera</taxon>
        <taxon>Endopterygota</taxon>
        <taxon>Diptera</taxon>
        <taxon>Brachycera</taxon>
        <taxon>Muscomorpha</taxon>
        <taxon>Ephydroidea</taxon>
        <taxon>Drosophilidae</taxon>
        <taxon>Drosophila</taxon>
    </lineage>
</organism>
<dbReference type="GeneID" id="117576455"/>
<keyword evidence="3" id="KW-0719">Serine esterase</keyword>
<dbReference type="InterPro" id="IPR019819">
    <property type="entry name" value="Carboxylesterase_B_CS"/>
</dbReference>
<accession>A0A9C6TA76</accession>
<dbReference type="InterPro" id="IPR029058">
    <property type="entry name" value="AB_hydrolase_fold"/>
</dbReference>
<evidence type="ECO:0000313" key="10">
    <source>
        <dbReference type="Proteomes" id="UP000515160"/>
    </source>
</evidence>
<proteinExistence type="inferred from homology"/>
<dbReference type="InterPro" id="IPR019826">
    <property type="entry name" value="Carboxylesterase_B_AS"/>
</dbReference>
<evidence type="ECO:0000256" key="2">
    <source>
        <dbReference type="ARBA" id="ARBA00005964"/>
    </source>
</evidence>
<dbReference type="EC" id="3.1.1.1" evidence="8"/>
<dbReference type="PANTHER" id="PTHR43142">
    <property type="entry name" value="CARBOXYLIC ESTER HYDROLASE"/>
    <property type="match status" value="1"/>
</dbReference>
<keyword evidence="6" id="KW-1015">Disulfide bond</keyword>
<evidence type="ECO:0000313" key="11">
    <source>
        <dbReference type="RefSeq" id="XP_051862787.1"/>
    </source>
</evidence>
<protein>
    <recommendedName>
        <fullName evidence="8">carboxylesterase</fullName>
        <ecNumber evidence="8">3.1.1.1</ecNumber>
    </recommendedName>
</protein>
<dbReference type="RefSeq" id="XP_051862787.1">
    <property type="nucleotide sequence ID" value="XM_052006827.1"/>
</dbReference>
<dbReference type="OrthoDB" id="19653at2759"/>
<reference evidence="11" key="1">
    <citation type="submission" date="2025-08" db="UniProtKB">
        <authorList>
            <consortium name="RefSeq"/>
        </authorList>
    </citation>
    <scope>IDENTIFICATION</scope>
    <source>
        <strain evidence="11">15112-1751.03</strain>
        <tissue evidence="11">Whole Adult</tissue>
    </source>
</reference>
<dbReference type="PROSITE" id="PS00122">
    <property type="entry name" value="CARBOXYLESTERASE_B_1"/>
    <property type="match status" value="2"/>
</dbReference>
<dbReference type="InterPro" id="IPR002018">
    <property type="entry name" value="CarbesteraseB"/>
</dbReference>
<dbReference type="PROSITE" id="PS00941">
    <property type="entry name" value="CARBOXYLESTERASE_B_2"/>
    <property type="match status" value="1"/>
</dbReference>